<accession>A0A4Y2PJX0</accession>
<proteinExistence type="predicted"/>
<organism evidence="1 2">
    <name type="scientific">Araneus ventricosus</name>
    <name type="common">Orbweaver spider</name>
    <name type="synonym">Epeira ventricosa</name>
    <dbReference type="NCBI Taxonomy" id="182803"/>
    <lineage>
        <taxon>Eukaryota</taxon>
        <taxon>Metazoa</taxon>
        <taxon>Ecdysozoa</taxon>
        <taxon>Arthropoda</taxon>
        <taxon>Chelicerata</taxon>
        <taxon>Arachnida</taxon>
        <taxon>Araneae</taxon>
        <taxon>Araneomorphae</taxon>
        <taxon>Entelegynae</taxon>
        <taxon>Araneoidea</taxon>
        <taxon>Araneidae</taxon>
        <taxon>Araneus</taxon>
    </lineage>
</organism>
<comment type="caution">
    <text evidence="1">The sequence shown here is derived from an EMBL/GenBank/DDBJ whole genome shotgun (WGS) entry which is preliminary data.</text>
</comment>
<dbReference type="EMBL" id="BGPR01011496">
    <property type="protein sequence ID" value="GBN51624.1"/>
    <property type="molecule type" value="Genomic_DNA"/>
</dbReference>
<sequence>MQKEEYGEWMSIDEDIPSAATLTDLEICQAVCEQDRAIQVGDSDEDEYVEENLPSNAEMRQALDILKRGVQHRSTNFKKQYDYAGEGETAPFWGSIRESLGENTPAGFILKSEYQIAIEIEPKQLTSPLRIFAAKLQAGSNRIGSSMSASFFARPQYLRNSTNRVINSIVLRKNRTT</sequence>
<name>A0A4Y2PJX0_ARAVE</name>
<evidence type="ECO:0000313" key="1">
    <source>
        <dbReference type="EMBL" id="GBN51624.1"/>
    </source>
</evidence>
<evidence type="ECO:0000313" key="2">
    <source>
        <dbReference type="Proteomes" id="UP000499080"/>
    </source>
</evidence>
<dbReference type="AlphaFoldDB" id="A0A4Y2PJX0"/>
<protein>
    <submittedName>
        <fullName evidence="1">Uncharacterized protein</fullName>
    </submittedName>
</protein>
<gene>
    <name evidence="1" type="ORF">AVEN_197837_1</name>
</gene>
<reference evidence="1 2" key="1">
    <citation type="journal article" date="2019" name="Sci. Rep.">
        <title>Orb-weaving spider Araneus ventricosus genome elucidates the spidroin gene catalogue.</title>
        <authorList>
            <person name="Kono N."/>
            <person name="Nakamura H."/>
            <person name="Ohtoshi R."/>
            <person name="Moran D.A.P."/>
            <person name="Shinohara A."/>
            <person name="Yoshida Y."/>
            <person name="Fujiwara M."/>
            <person name="Mori M."/>
            <person name="Tomita M."/>
            <person name="Arakawa K."/>
        </authorList>
    </citation>
    <scope>NUCLEOTIDE SEQUENCE [LARGE SCALE GENOMIC DNA]</scope>
</reference>
<dbReference type="Proteomes" id="UP000499080">
    <property type="component" value="Unassembled WGS sequence"/>
</dbReference>
<keyword evidence="2" id="KW-1185">Reference proteome</keyword>
<dbReference type="OrthoDB" id="6617542at2759"/>